<accession>A0ABQ9IC93</accession>
<keyword evidence="2" id="KW-1185">Reference proteome</keyword>
<evidence type="ECO:0000313" key="1">
    <source>
        <dbReference type="EMBL" id="KAJ8893946.1"/>
    </source>
</evidence>
<protein>
    <submittedName>
        <fullName evidence="1">Uncharacterized protein</fullName>
    </submittedName>
</protein>
<gene>
    <name evidence="1" type="ORF">PR048_006547</name>
</gene>
<comment type="caution">
    <text evidence="1">The sequence shown here is derived from an EMBL/GenBank/DDBJ whole genome shotgun (WGS) entry which is preliminary data.</text>
</comment>
<dbReference type="Proteomes" id="UP001159363">
    <property type="component" value="Chromosome 2"/>
</dbReference>
<name>A0ABQ9IC93_9NEOP</name>
<organism evidence="1 2">
    <name type="scientific">Dryococelus australis</name>
    <dbReference type="NCBI Taxonomy" id="614101"/>
    <lineage>
        <taxon>Eukaryota</taxon>
        <taxon>Metazoa</taxon>
        <taxon>Ecdysozoa</taxon>
        <taxon>Arthropoda</taxon>
        <taxon>Hexapoda</taxon>
        <taxon>Insecta</taxon>
        <taxon>Pterygota</taxon>
        <taxon>Neoptera</taxon>
        <taxon>Polyneoptera</taxon>
        <taxon>Phasmatodea</taxon>
        <taxon>Verophasmatodea</taxon>
        <taxon>Anareolatae</taxon>
        <taxon>Phasmatidae</taxon>
        <taxon>Eurycanthinae</taxon>
        <taxon>Dryococelus</taxon>
    </lineage>
</organism>
<evidence type="ECO:0000313" key="2">
    <source>
        <dbReference type="Proteomes" id="UP001159363"/>
    </source>
</evidence>
<dbReference type="EMBL" id="JARBHB010000002">
    <property type="protein sequence ID" value="KAJ8893946.1"/>
    <property type="molecule type" value="Genomic_DNA"/>
</dbReference>
<reference evidence="1 2" key="1">
    <citation type="submission" date="2023-02" db="EMBL/GenBank/DDBJ databases">
        <title>LHISI_Scaffold_Assembly.</title>
        <authorList>
            <person name="Stuart O.P."/>
            <person name="Cleave R."/>
            <person name="Magrath M.J.L."/>
            <person name="Mikheyev A.S."/>
        </authorList>
    </citation>
    <scope>NUCLEOTIDE SEQUENCE [LARGE SCALE GENOMIC DNA]</scope>
    <source>
        <strain evidence="1">Daus_M_001</strain>
        <tissue evidence="1">Leg muscle</tissue>
    </source>
</reference>
<sequence>MGREISPAAQDKTSCLKTEMLGCQHDYHKQRVSDSKLDDAYRVNHTHHEPDVNRPVIRDTPKWGETDRSYDYVVPMALIGFVGHRPRDRMLSAAPSSFLERMSFQALSPRRTQAMTSPNGGCLKYDMSVMTLLQGEGGPSSIEGGKMGGGGTVAERLACSPPTKTIWVKSPAGSLRILVCGNRAGRTMPFVGRFFSGIFRFPRPFIPALLHTHLTKPSHTSMVDGLCPHSSGAEWPTCNLMVGSSRPGPCAADPQLSCRAHAHYEFVISSVSLERLLRAGEREGGDSGCPGSLRSRSCEEIVVIFDFGLFECRRQPAVPLSNVTRVAIGVREGCHAARVRHARRDERQTNTYHFLNPNSAKRPMTASNAHVSLEHGTLRYITFINTTNSSQRIPNNKVVVSSSMHAHILSAWIAGNWWRGMTRPGMCGGRAKQTWERDKLISLTVAERHSELAATLNKYAHMTLILFFPICGVALAERLARSPSTKAIQVQSSAGSPDFRMWKSCRTMPLVGGFSRGSPRFPAPSFRRCSLLTSLALVISEDLAIKSCPNRFTHSLTSSLYNDLHSMSKIPQIHDGGWGSALTTAGPFRSQWEANHCVYLSTLIYKHARLPPRRTGFNTRPAHRIFVSGNRAERCRWSVGFLGDLPFPPPLLSGAAPYSLQSPSSALKTSLLRAAHISSIILYRLYLAADVLPFPLASEVILLVLANRVWDANRNMRSHRPLTIADCPDELPRSPGYSLRPFTCEE</sequence>
<proteinExistence type="predicted"/>